<dbReference type="SUPFAM" id="SSF54928">
    <property type="entry name" value="RNA-binding domain, RBD"/>
    <property type="match status" value="2"/>
</dbReference>
<comment type="caution">
    <text evidence="7">The sequence shown here is derived from an EMBL/GenBank/DDBJ whole genome shotgun (WGS) entry which is preliminary data.</text>
</comment>
<dbReference type="Gene3D" id="3.30.70.330">
    <property type="match status" value="2"/>
</dbReference>
<dbReference type="EMBL" id="JARPOI010000004">
    <property type="protein sequence ID" value="KAJ9181783.1"/>
    <property type="molecule type" value="Genomic_DNA"/>
</dbReference>
<feature type="region of interest" description="Disordered" evidence="4">
    <location>
        <begin position="1"/>
        <end position="151"/>
    </location>
</feature>
<dbReference type="SMART" id="SM00456">
    <property type="entry name" value="WW"/>
    <property type="match status" value="1"/>
</dbReference>
<dbReference type="SUPFAM" id="SSF51045">
    <property type="entry name" value="WW domain"/>
    <property type="match status" value="1"/>
</dbReference>
<name>A0ABQ9MQW8_HEVBR</name>
<feature type="domain" description="RRM" evidence="6">
    <location>
        <begin position="161"/>
        <end position="242"/>
    </location>
</feature>
<dbReference type="PROSITE" id="PS01159">
    <property type="entry name" value="WW_DOMAIN_1"/>
    <property type="match status" value="1"/>
</dbReference>
<dbReference type="Proteomes" id="UP001174677">
    <property type="component" value="Chromosome 4"/>
</dbReference>
<feature type="region of interest" description="Disordered" evidence="4">
    <location>
        <begin position="447"/>
        <end position="528"/>
    </location>
</feature>
<gene>
    <name evidence="7" type="ORF">P3X46_005841</name>
</gene>
<dbReference type="PROSITE" id="PS50102">
    <property type="entry name" value="RRM"/>
    <property type="match status" value="2"/>
</dbReference>
<feature type="compositionally biased region" description="Polar residues" evidence="4">
    <location>
        <begin position="472"/>
        <end position="482"/>
    </location>
</feature>
<feature type="compositionally biased region" description="Basic and acidic residues" evidence="4">
    <location>
        <begin position="330"/>
        <end position="339"/>
    </location>
</feature>
<dbReference type="InterPro" id="IPR012677">
    <property type="entry name" value="Nucleotide-bd_a/b_plait_sf"/>
</dbReference>
<dbReference type="InterPro" id="IPR002343">
    <property type="entry name" value="Hud_Sxl_RNA"/>
</dbReference>
<dbReference type="CDD" id="cd00201">
    <property type="entry name" value="WW"/>
    <property type="match status" value="1"/>
</dbReference>
<evidence type="ECO:0000256" key="3">
    <source>
        <dbReference type="PROSITE-ProRule" id="PRU00176"/>
    </source>
</evidence>
<evidence type="ECO:0008006" key="9">
    <source>
        <dbReference type="Google" id="ProtNLM"/>
    </source>
</evidence>
<protein>
    <recommendedName>
        <fullName evidence="9">Flowering time control protein FCA</fullName>
    </recommendedName>
</protein>
<feature type="compositionally biased region" description="Low complexity" evidence="4">
    <location>
        <begin position="47"/>
        <end position="59"/>
    </location>
</feature>
<dbReference type="InterPro" id="IPR036020">
    <property type="entry name" value="WW_dom_sf"/>
</dbReference>
<dbReference type="PROSITE" id="PS50020">
    <property type="entry name" value="WW_DOMAIN_2"/>
    <property type="match status" value="1"/>
</dbReference>
<dbReference type="Gene3D" id="2.20.70.10">
    <property type="match status" value="1"/>
</dbReference>
<feature type="compositionally biased region" description="Low complexity" evidence="4">
    <location>
        <begin position="697"/>
        <end position="715"/>
    </location>
</feature>
<evidence type="ECO:0000256" key="1">
    <source>
        <dbReference type="ARBA" id="ARBA00022737"/>
    </source>
</evidence>
<proteinExistence type="predicted"/>
<evidence type="ECO:0000313" key="7">
    <source>
        <dbReference type="EMBL" id="KAJ9181783.1"/>
    </source>
</evidence>
<keyword evidence="1" id="KW-0677">Repeat</keyword>
<feature type="domain" description="WW" evidence="5">
    <location>
        <begin position="658"/>
        <end position="691"/>
    </location>
</feature>
<reference evidence="7" key="1">
    <citation type="journal article" date="2023" name="Plant Biotechnol. J.">
        <title>Chromosome-level wild Hevea brasiliensis genome provides new tools for genomic-assisted breeding and valuable loci to elevate rubber yield.</title>
        <authorList>
            <person name="Cheng H."/>
            <person name="Song X."/>
            <person name="Hu Y."/>
            <person name="Wu T."/>
            <person name="Yang Q."/>
            <person name="An Z."/>
            <person name="Feng S."/>
            <person name="Deng Z."/>
            <person name="Wu W."/>
            <person name="Zeng X."/>
            <person name="Tu M."/>
            <person name="Wang X."/>
            <person name="Huang H."/>
        </authorList>
    </citation>
    <scope>NUCLEOTIDE SEQUENCE</scope>
    <source>
        <strain evidence="7">MT/VB/25A 57/8</strain>
    </source>
</reference>
<feature type="compositionally biased region" description="Gly residues" evidence="4">
    <location>
        <begin position="94"/>
        <end position="108"/>
    </location>
</feature>
<feature type="region of interest" description="Disordered" evidence="4">
    <location>
        <begin position="327"/>
        <end position="432"/>
    </location>
</feature>
<dbReference type="InterPro" id="IPR001202">
    <property type="entry name" value="WW_dom"/>
</dbReference>
<dbReference type="SMART" id="SM00360">
    <property type="entry name" value="RRM"/>
    <property type="match status" value="2"/>
</dbReference>
<evidence type="ECO:0000256" key="4">
    <source>
        <dbReference type="SAM" id="MobiDB-lite"/>
    </source>
</evidence>
<dbReference type="PANTHER" id="PTHR24012">
    <property type="entry name" value="RNA BINDING PROTEIN"/>
    <property type="match status" value="1"/>
</dbReference>
<dbReference type="Pfam" id="PF00397">
    <property type="entry name" value="WW"/>
    <property type="match status" value="1"/>
</dbReference>
<feature type="domain" description="RRM" evidence="6">
    <location>
        <begin position="252"/>
        <end position="332"/>
    </location>
</feature>
<evidence type="ECO:0000313" key="8">
    <source>
        <dbReference type="Proteomes" id="UP001174677"/>
    </source>
</evidence>
<dbReference type="PRINTS" id="PR00961">
    <property type="entry name" value="HUDSXLRNA"/>
</dbReference>
<evidence type="ECO:0000259" key="5">
    <source>
        <dbReference type="PROSITE" id="PS50020"/>
    </source>
</evidence>
<organism evidence="7 8">
    <name type="scientific">Hevea brasiliensis</name>
    <name type="common">Para rubber tree</name>
    <name type="synonym">Siphonia brasiliensis</name>
    <dbReference type="NCBI Taxonomy" id="3981"/>
    <lineage>
        <taxon>Eukaryota</taxon>
        <taxon>Viridiplantae</taxon>
        <taxon>Streptophyta</taxon>
        <taxon>Embryophyta</taxon>
        <taxon>Tracheophyta</taxon>
        <taxon>Spermatophyta</taxon>
        <taxon>Magnoliopsida</taxon>
        <taxon>eudicotyledons</taxon>
        <taxon>Gunneridae</taxon>
        <taxon>Pentapetalae</taxon>
        <taxon>rosids</taxon>
        <taxon>fabids</taxon>
        <taxon>Malpighiales</taxon>
        <taxon>Euphorbiaceae</taxon>
        <taxon>Crotonoideae</taxon>
        <taxon>Micrandreae</taxon>
        <taxon>Hevea</taxon>
    </lineage>
</organism>
<keyword evidence="2 3" id="KW-0694">RNA-binding</keyword>
<feature type="region of interest" description="Disordered" evidence="4">
    <location>
        <begin position="697"/>
        <end position="728"/>
    </location>
</feature>
<feature type="compositionally biased region" description="Polar residues" evidence="4">
    <location>
        <begin position="11"/>
        <end position="25"/>
    </location>
</feature>
<sequence length="809" mass="87490">MDRHRGDRYGSFSNNTTNTPYNQESYHNRRSSRFSDGPSRFSDAPVNRYSTNGSNTSSNYDRRSPNNFHHGGGGGGHRPFDSPPRHPPPAAGAVGVGEFGSLGGGTPGSGVFPPLGGGGAGFGSNYQALTPPTQPLSGHKRGYPFAGRGSSPDRFDGGSFAKLFVGSVPRTVTEEDIRPLFEQHGKVIEVALIKDKRTGQQQGCCFVKYATSEEADRAIRALHNQHTLPGGVGPIQVRYADGERERLGAVEYKLFVGSLDKQATEKEVEEIFSPYGHVEDVYLMRDEMKQSRGCGFVKYSHREMALAAINALNGIYRMRGCDQPLTVRFADPKRPRPGDSRGSPAFGGPGFGPRFQAPGPRPVPNFGDPMGDRGPPNAWHPMSTQNMGPSSDAGARGFGSRLPPRSGDLPLNQAGPLGGPSDGAPPGHVSSTAQNFNQHLQQLPPVSQQISPLQKPLQSPQHLPPLQLHPQVTSYSQTQTSHAGHAPPTAGQTPFTQAPPSQQYLGMSGQLSASQPQLQQGASAGTPLQAPLNINLQSHSGSAGTNQQQIPAPVQPQMLQPLHQSPSQLAQMLSQQTQTLQATFQSSQQAFSQLQQQLQMMQPSNQGLTLQQSPQPTKQQWPGIPPQTVASTPLATLAADIPPSTSAPVAPVIAQPVAPVKCNWTEHTSLEGFKYYYNSVTRESRWEKPEELTLLEQPQQQQLQQKPPIQQPQTQSNPQVLPTQQVPQAQQMSLQAQFQTQFRHQQQLQQPSFPSSYAASGVRVQQDAQELGYTQLPAAANSVNDPTRFQGLQAAQEWMWKNKAAGSGT</sequence>
<dbReference type="InterPro" id="IPR035979">
    <property type="entry name" value="RBD_domain_sf"/>
</dbReference>
<evidence type="ECO:0000259" key="6">
    <source>
        <dbReference type="PROSITE" id="PS50102"/>
    </source>
</evidence>
<keyword evidence="8" id="KW-1185">Reference proteome</keyword>
<accession>A0ABQ9MQW8</accession>
<dbReference type="InterPro" id="IPR000504">
    <property type="entry name" value="RRM_dom"/>
</dbReference>
<feature type="compositionally biased region" description="Polar residues" evidence="4">
    <location>
        <begin position="490"/>
        <end position="523"/>
    </location>
</feature>
<feature type="compositionally biased region" description="Low complexity" evidence="4">
    <location>
        <begin position="447"/>
        <end position="471"/>
    </location>
</feature>
<evidence type="ECO:0000256" key="2">
    <source>
        <dbReference type="ARBA" id="ARBA00022884"/>
    </source>
</evidence>
<dbReference type="Pfam" id="PF00076">
    <property type="entry name" value="RRM_1"/>
    <property type="match status" value="2"/>
</dbReference>